<gene>
    <name evidence="10" type="primary">plsY</name>
    <name evidence="11" type="ordered locus">PCC7424_5082</name>
</gene>
<keyword evidence="9 10" id="KW-1208">Phospholipid metabolism</keyword>
<keyword evidence="4 10" id="KW-0812">Transmembrane</keyword>
<dbReference type="PANTHER" id="PTHR30309:SF0">
    <property type="entry name" value="GLYCEROL-3-PHOSPHATE ACYLTRANSFERASE-RELATED"/>
    <property type="match status" value="1"/>
</dbReference>
<dbReference type="Proteomes" id="UP000002384">
    <property type="component" value="Chromosome"/>
</dbReference>
<keyword evidence="10" id="KW-0997">Cell inner membrane</keyword>
<keyword evidence="6 10" id="KW-0443">Lipid metabolism</keyword>
<feature type="transmembrane region" description="Helical" evidence="10">
    <location>
        <begin position="163"/>
        <end position="192"/>
    </location>
</feature>
<evidence type="ECO:0000256" key="4">
    <source>
        <dbReference type="ARBA" id="ARBA00022692"/>
    </source>
</evidence>
<comment type="similarity">
    <text evidence="10">Belongs to the PlsY family.</text>
</comment>
<dbReference type="Pfam" id="PF02660">
    <property type="entry name" value="G3P_acyltransf"/>
    <property type="match status" value="1"/>
</dbReference>
<evidence type="ECO:0000313" key="11">
    <source>
        <dbReference type="EMBL" id="ACK73433.1"/>
    </source>
</evidence>
<evidence type="ECO:0000256" key="5">
    <source>
        <dbReference type="ARBA" id="ARBA00022989"/>
    </source>
</evidence>
<comment type="subunit">
    <text evidence="10">Probably interacts with PlsX.</text>
</comment>
<protein>
    <recommendedName>
        <fullName evidence="10">Glycerol-3-phosphate acyltransferase</fullName>
    </recommendedName>
    <alternativeName>
        <fullName evidence="10">Acyl-PO4 G3P acyltransferase</fullName>
    </alternativeName>
    <alternativeName>
        <fullName evidence="10">Acyl-phosphate--glycerol-3-phosphate acyltransferase</fullName>
    </alternativeName>
    <alternativeName>
        <fullName evidence="10">G3P acyltransferase</fullName>
        <shortName evidence="10">GPAT</shortName>
        <ecNumber evidence="10">2.3.1.275</ecNumber>
    </alternativeName>
    <alternativeName>
        <fullName evidence="10">Lysophosphatidic acid synthase</fullName>
        <shortName evidence="10">LPA synthase</shortName>
    </alternativeName>
</protein>
<evidence type="ECO:0000256" key="7">
    <source>
        <dbReference type="ARBA" id="ARBA00023136"/>
    </source>
</evidence>
<accession>B7KGU6</accession>
<organism evidence="11 12">
    <name type="scientific">Gloeothece citriformis (strain PCC 7424)</name>
    <name type="common">Cyanothece sp. (strain PCC 7424)</name>
    <dbReference type="NCBI Taxonomy" id="65393"/>
    <lineage>
        <taxon>Bacteria</taxon>
        <taxon>Bacillati</taxon>
        <taxon>Cyanobacteriota</taxon>
        <taxon>Cyanophyceae</taxon>
        <taxon>Oscillatoriophycideae</taxon>
        <taxon>Chroococcales</taxon>
        <taxon>Aphanothecaceae</taxon>
        <taxon>Gloeothece</taxon>
        <taxon>Gloeothece citriformis</taxon>
    </lineage>
</organism>
<keyword evidence="12" id="KW-1185">Reference proteome</keyword>
<dbReference type="GO" id="GO:0043772">
    <property type="term" value="F:acyl-phosphate glycerol-3-phosphate acyltransferase activity"/>
    <property type="evidence" value="ECO:0007669"/>
    <property type="project" value="UniProtKB-UniRule"/>
</dbReference>
<feature type="transmembrane region" description="Helical" evidence="10">
    <location>
        <begin position="59"/>
        <end position="82"/>
    </location>
</feature>
<feature type="transmembrane region" description="Helical" evidence="10">
    <location>
        <begin position="127"/>
        <end position="151"/>
    </location>
</feature>
<sequence>MSDLTVISAVILLIVIAYLLGSIPTGYLAGRYLKGIDIREHGSGSTGATNVLRTLGKTAAIFVLIIDLLKGAIAVALVRLLYSLDINPLPLNWQAWLIIATGLASILGHSRSIFLNFGGGKSVATSLGVLLVMNPIVAGGTLGSFLIMLAISRIVSLSSLTGAIAVNILMLVLEQPLPYLLFGALAGLYVIIRHRSNINRLLEGTEPKLGEKLAQEKVS</sequence>
<keyword evidence="3 10" id="KW-0808">Transferase</keyword>
<reference evidence="12" key="1">
    <citation type="journal article" date="2011" name="MBio">
        <title>Novel metabolic attributes of the genus Cyanothece, comprising a group of unicellular nitrogen-fixing Cyanobacteria.</title>
        <authorList>
            <person name="Bandyopadhyay A."/>
            <person name="Elvitigala T."/>
            <person name="Welsh E."/>
            <person name="Stockel J."/>
            <person name="Liberton M."/>
            <person name="Min H."/>
            <person name="Sherman L.A."/>
            <person name="Pakrasi H.B."/>
        </authorList>
    </citation>
    <scope>NUCLEOTIDE SEQUENCE [LARGE SCALE GENOMIC DNA]</scope>
    <source>
        <strain evidence="12">PCC 7424</strain>
    </source>
</reference>
<dbReference type="NCBIfam" id="TIGR00023">
    <property type="entry name" value="glycerol-3-phosphate 1-O-acyltransferase PlsY"/>
    <property type="match status" value="1"/>
</dbReference>
<evidence type="ECO:0000256" key="8">
    <source>
        <dbReference type="ARBA" id="ARBA00023209"/>
    </source>
</evidence>
<comment type="function">
    <text evidence="10">Catalyzes the transfer of an acyl group from acyl-phosphate (acyl-PO(4)) to glycerol-3-phosphate (G3P) to form lysophosphatidic acid (LPA). This enzyme utilizes acyl-phosphate as fatty acyl donor, but not acyl-CoA or acyl-ACP.</text>
</comment>
<dbReference type="EC" id="2.3.1.275" evidence="10"/>
<evidence type="ECO:0000313" key="12">
    <source>
        <dbReference type="Proteomes" id="UP000002384"/>
    </source>
</evidence>
<keyword evidence="2 10" id="KW-0444">Lipid biosynthesis</keyword>
<dbReference type="RefSeq" id="WP_015957013.1">
    <property type="nucleotide sequence ID" value="NC_011729.1"/>
</dbReference>
<dbReference type="GO" id="GO:0008654">
    <property type="term" value="P:phospholipid biosynthetic process"/>
    <property type="evidence" value="ECO:0007669"/>
    <property type="project" value="UniProtKB-UniRule"/>
</dbReference>
<evidence type="ECO:0000256" key="6">
    <source>
        <dbReference type="ARBA" id="ARBA00023098"/>
    </source>
</evidence>
<keyword evidence="5 10" id="KW-1133">Transmembrane helix</keyword>
<keyword evidence="1 10" id="KW-1003">Cell membrane</keyword>
<evidence type="ECO:0000256" key="3">
    <source>
        <dbReference type="ARBA" id="ARBA00022679"/>
    </source>
</evidence>
<feature type="transmembrane region" description="Helical" evidence="10">
    <location>
        <begin position="6"/>
        <end position="29"/>
    </location>
</feature>
<dbReference type="KEGG" id="cyc:PCC7424_5082"/>
<evidence type="ECO:0000256" key="2">
    <source>
        <dbReference type="ARBA" id="ARBA00022516"/>
    </source>
</evidence>
<dbReference type="GO" id="GO:0005886">
    <property type="term" value="C:plasma membrane"/>
    <property type="evidence" value="ECO:0007669"/>
    <property type="project" value="UniProtKB-SubCell"/>
</dbReference>
<dbReference type="HOGENOM" id="CLU_081254_7_1_3"/>
<dbReference type="STRING" id="65393.PCC7424_5082"/>
<evidence type="ECO:0000256" key="1">
    <source>
        <dbReference type="ARBA" id="ARBA00022475"/>
    </source>
</evidence>
<dbReference type="InterPro" id="IPR003811">
    <property type="entry name" value="G3P_acylTferase_PlsY"/>
</dbReference>
<dbReference type="UniPathway" id="UPA00085"/>
<dbReference type="SMART" id="SM01207">
    <property type="entry name" value="G3P_acyltransf"/>
    <property type="match status" value="1"/>
</dbReference>
<dbReference type="eggNOG" id="COG0344">
    <property type="taxonomic scope" value="Bacteria"/>
</dbReference>
<dbReference type="OrthoDB" id="9777124at2"/>
<evidence type="ECO:0000256" key="10">
    <source>
        <dbReference type="HAMAP-Rule" id="MF_01043"/>
    </source>
</evidence>
<keyword evidence="7 10" id="KW-0472">Membrane</keyword>
<keyword evidence="8 10" id="KW-0594">Phospholipid biosynthesis</keyword>
<dbReference type="PANTHER" id="PTHR30309">
    <property type="entry name" value="INNER MEMBRANE PROTEIN YGIH"/>
    <property type="match status" value="1"/>
</dbReference>
<comment type="subcellular location">
    <subcellularLocation>
        <location evidence="10">Cell inner membrane</location>
        <topology evidence="10">Multi-pass membrane protein</topology>
    </subcellularLocation>
</comment>
<evidence type="ECO:0000256" key="9">
    <source>
        <dbReference type="ARBA" id="ARBA00023264"/>
    </source>
</evidence>
<name>B7KGU6_GLOC7</name>
<dbReference type="HAMAP" id="MF_01043">
    <property type="entry name" value="PlsY"/>
    <property type="match status" value="1"/>
</dbReference>
<comment type="catalytic activity">
    <reaction evidence="10">
        <text>an acyl phosphate + sn-glycerol 3-phosphate = a 1-acyl-sn-glycero-3-phosphate + phosphate</text>
        <dbReference type="Rhea" id="RHEA:34075"/>
        <dbReference type="ChEBI" id="CHEBI:43474"/>
        <dbReference type="ChEBI" id="CHEBI:57597"/>
        <dbReference type="ChEBI" id="CHEBI:57970"/>
        <dbReference type="ChEBI" id="CHEBI:59918"/>
        <dbReference type="EC" id="2.3.1.275"/>
    </reaction>
</comment>
<dbReference type="EMBL" id="CP001291">
    <property type="protein sequence ID" value="ACK73433.1"/>
    <property type="molecule type" value="Genomic_DNA"/>
</dbReference>
<feature type="transmembrane region" description="Helical" evidence="10">
    <location>
        <begin position="94"/>
        <end position="115"/>
    </location>
</feature>
<proteinExistence type="inferred from homology"/>
<dbReference type="AlphaFoldDB" id="B7KGU6"/>
<comment type="pathway">
    <text evidence="10">Lipid metabolism; phospholipid metabolism.</text>
</comment>